<gene>
    <name evidence="3" type="ORF">IE37_00115</name>
</gene>
<keyword evidence="2" id="KW-0812">Transmembrane</keyword>
<protein>
    <recommendedName>
        <fullName evidence="5">DUF4367 domain-containing protein</fullName>
    </recommendedName>
</protein>
<keyword evidence="2" id="KW-1133">Transmembrane helix</keyword>
<feature type="transmembrane region" description="Helical" evidence="2">
    <location>
        <begin position="56"/>
        <end position="77"/>
    </location>
</feature>
<dbReference type="AlphaFoldDB" id="A0A315Y3H0"/>
<dbReference type="OrthoDB" id="1816135at2"/>
<dbReference type="EMBL" id="QGDI01000001">
    <property type="protein sequence ID" value="PWJ15221.1"/>
    <property type="molecule type" value="Genomic_DNA"/>
</dbReference>
<evidence type="ECO:0000313" key="3">
    <source>
        <dbReference type="EMBL" id="PWJ15221.1"/>
    </source>
</evidence>
<evidence type="ECO:0008006" key="5">
    <source>
        <dbReference type="Google" id="ProtNLM"/>
    </source>
</evidence>
<feature type="region of interest" description="Disordered" evidence="1">
    <location>
        <begin position="278"/>
        <end position="298"/>
    </location>
</feature>
<organism evidence="3 4">
    <name type="scientific">Ruminococcus flavefaciens</name>
    <dbReference type="NCBI Taxonomy" id="1265"/>
    <lineage>
        <taxon>Bacteria</taxon>
        <taxon>Bacillati</taxon>
        <taxon>Bacillota</taxon>
        <taxon>Clostridia</taxon>
        <taxon>Eubacteriales</taxon>
        <taxon>Oscillospiraceae</taxon>
        <taxon>Ruminococcus</taxon>
    </lineage>
</organism>
<keyword evidence="2" id="KW-0472">Membrane</keyword>
<accession>A0A315Y3H0</accession>
<evidence type="ECO:0000256" key="1">
    <source>
        <dbReference type="SAM" id="MobiDB-lite"/>
    </source>
</evidence>
<evidence type="ECO:0000256" key="2">
    <source>
        <dbReference type="SAM" id="Phobius"/>
    </source>
</evidence>
<comment type="caution">
    <text evidence="3">The sequence shown here is derived from an EMBL/GenBank/DDBJ whole genome shotgun (WGS) entry which is preliminary data.</text>
</comment>
<name>A0A315Y3H0_RUMFL</name>
<sequence>MKNKGLPTQEEWDNIIDEAFSSDKKHDFSALYELRKAEIQKGITMKKTTNHIQRRYRGMVAAAAAIVIAAPASVYALSKARPSSAPSTEVEEVENTEIAPENLSVEDSEAEYDKLYYTKEGENEYTLRFTPKDSETDETRKYNVQYTWLPEGFSADVSSPDLLHRFDKDNGGAFEAYYFRVYESCPMEQDILSIENIIDVSDEEKNAFIFCRQIGDDDSAESTLSKNIWIHFKGTNFIVRMDAAGDISDTDLSSIIQGMKLVDAAEFEDTLSWTTWNELTESESGDSDAGKDSDSNTGEVEAFESLNIGDTFTDTEIITDTIENKVEITLNDAWVQDNFDGISSDPCGNPADYSGYLSDDGKIYATYEYGTLGDGVKIADEVTDTITVQKKVIVLDLTYKNIGENDIYEDTELSHFDYLIAPTLINGTEWDANWRVLYHLDDKVQLSSDKIAVEDFLSLEADNKSGKNHINIPKGESTHVKVAMIANADDLDDLYVDVTGKALAFNSIYANKDKTPPPLLAVKDIK</sequence>
<proteinExistence type="predicted"/>
<dbReference type="RefSeq" id="WP_109725040.1">
    <property type="nucleotide sequence ID" value="NZ_QGDI01000001.1"/>
</dbReference>
<dbReference type="Proteomes" id="UP000245720">
    <property type="component" value="Unassembled WGS sequence"/>
</dbReference>
<reference evidence="3 4" key="1">
    <citation type="submission" date="2018-05" db="EMBL/GenBank/DDBJ databases">
        <title>The Hungate 1000. A catalogue of reference genomes from the rumen microbiome.</title>
        <authorList>
            <person name="Kelly W."/>
        </authorList>
    </citation>
    <scope>NUCLEOTIDE SEQUENCE [LARGE SCALE GENOMIC DNA]</scope>
    <source>
        <strain evidence="3 4">SAb67</strain>
    </source>
</reference>
<evidence type="ECO:0000313" key="4">
    <source>
        <dbReference type="Proteomes" id="UP000245720"/>
    </source>
</evidence>